<dbReference type="AlphaFoldDB" id="A0AAD9XMD0"/>
<dbReference type="Proteomes" id="UP001280121">
    <property type="component" value="Unassembled WGS sequence"/>
</dbReference>
<proteinExistence type="predicted"/>
<gene>
    <name evidence="2" type="ORF">Ddye_000482</name>
</gene>
<organism evidence="2 3">
    <name type="scientific">Dipteronia dyeriana</name>
    <dbReference type="NCBI Taxonomy" id="168575"/>
    <lineage>
        <taxon>Eukaryota</taxon>
        <taxon>Viridiplantae</taxon>
        <taxon>Streptophyta</taxon>
        <taxon>Embryophyta</taxon>
        <taxon>Tracheophyta</taxon>
        <taxon>Spermatophyta</taxon>
        <taxon>Magnoliopsida</taxon>
        <taxon>eudicotyledons</taxon>
        <taxon>Gunneridae</taxon>
        <taxon>Pentapetalae</taxon>
        <taxon>rosids</taxon>
        <taxon>malvids</taxon>
        <taxon>Sapindales</taxon>
        <taxon>Sapindaceae</taxon>
        <taxon>Hippocastanoideae</taxon>
        <taxon>Acereae</taxon>
        <taxon>Dipteronia</taxon>
    </lineage>
</organism>
<evidence type="ECO:0000313" key="2">
    <source>
        <dbReference type="EMBL" id="KAK2661908.1"/>
    </source>
</evidence>
<dbReference type="Pfam" id="PF13966">
    <property type="entry name" value="zf-RVT"/>
    <property type="match status" value="1"/>
</dbReference>
<evidence type="ECO:0000313" key="3">
    <source>
        <dbReference type="Proteomes" id="UP001280121"/>
    </source>
</evidence>
<feature type="domain" description="Reverse transcriptase zinc-binding" evidence="1">
    <location>
        <begin position="2"/>
        <end position="57"/>
    </location>
</feature>
<sequence>MEIPLKIKMFIWKTCYNWIPTRGNPSKRGVNCNDICQICGKNNESTLHALWDCSKLKYVRVWWLPSGKFCDTHFGSILELLDFYSKRLTKVEMELFCINLWKVWCCRNDWMHKGNSFDVNEVVWWSKNFAEEIHIIGSSRGKGIVTEGRRREEVDDR</sequence>
<dbReference type="InterPro" id="IPR026960">
    <property type="entry name" value="RVT-Znf"/>
</dbReference>
<name>A0AAD9XMD0_9ROSI</name>
<dbReference type="EMBL" id="JANJYI010000001">
    <property type="protein sequence ID" value="KAK2661908.1"/>
    <property type="molecule type" value="Genomic_DNA"/>
</dbReference>
<reference evidence="2" key="1">
    <citation type="journal article" date="2023" name="Plant J.">
        <title>Genome sequences and population genomics provide insights into the demographic history, inbreeding, and mutation load of two 'living fossil' tree species of Dipteronia.</title>
        <authorList>
            <person name="Feng Y."/>
            <person name="Comes H.P."/>
            <person name="Chen J."/>
            <person name="Zhu S."/>
            <person name="Lu R."/>
            <person name="Zhang X."/>
            <person name="Li P."/>
            <person name="Qiu J."/>
            <person name="Olsen K.M."/>
            <person name="Qiu Y."/>
        </authorList>
    </citation>
    <scope>NUCLEOTIDE SEQUENCE</scope>
    <source>
        <strain evidence="2">KIB01</strain>
    </source>
</reference>
<evidence type="ECO:0000259" key="1">
    <source>
        <dbReference type="Pfam" id="PF13966"/>
    </source>
</evidence>
<protein>
    <recommendedName>
        <fullName evidence="1">Reverse transcriptase zinc-binding domain-containing protein</fullName>
    </recommendedName>
</protein>
<keyword evidence="3" id="KW-1185">Reference proteome</keyword>
<comment type="caution">
    <text evidence="2">The sequence shown here is derived from an EMBL/GenBank/DDBJ whole genome shotgun (WGS) entry which is preliminary data.</text>
</comment>
<accession>A0AAD9XMD0</accession>